<name>A0AC34RF15_9BILA</name>
<organism evidence="1 2">
    <name type="scientific">Panagrolaimus sp. JU765</name>
    <dbReference type="NCBI Taxonomy" id="591449"/>
    <lineage>
        <taxon>Eukaryota</taxon>
        <taxon>Metazoa</taxon>
        <taxon>Ecdysozoa</taxon>
        <taxon>Nematoda</taxon>
        <taxon>Chromadorea</taxon>
        <taxon>Rhabditida</taxon>
        <taxon>Tylenchina</taxon>
        <taxon>Panagrolaimomorpha</taxon>
        <taxon>Panagrolaimoidea</taxon>
        <taxon>Panagrolaimidae</taxon>
        <taxon>Panagrolaimus</taxon>
    </lineage>
</organism>
<evidence type="ECO:0000313" key="1">
    <source>
        <dbReference type="Proteomes" id="UP000887576"/>
    </source>
</evidence>
<dbReference type="Proteomes" id="UP000887576">
    <property type="component" value="Unplaced"/>
</dbReference>
<reference evidence="2" key="1">
    <citation type="submission" date="2022-11" db="UniProtKB">
        <authorList>
            <consortium name="WormBaseParasite"/>
        </authorList>
    </citation>
    <scope>IDENTIFICATION</scope>
</reference>
<dbReference type="WBParaSite" id="JU765_v2.g6197.t1">
    <property type="protein sequence ID" value="JU765_v2.g6197.t1"/>
    <property type="gene ID" value="JU765_v2.g6197"/>
</dbReference>
<protein>
    <submittedName>
        <fullName evidence="2">Ras-related protein Rab-35</fullName>
    </submittedName>
</protein>
<accession>A0AC34RF15</accession>
<evidence type="ECO:0000313" key="2">
    <source>
        <dbReference type="WBParaSite" id="JU765_v2.g6197.t1"/>
    </source>
</evidence>
<sequence length="227" mass="25014">MATYSESGSSGMNPSRGGTGLIGGGSGQKDYDYLFKLLIIGDSGVGKSSLLVRFSDNTFTENYVTTIGVDFKIRTVTIDDVKIKLQIWDTAGQERFRTITSTYYRGTHGVIVVFDLTNGETFSNIRRWLQEIENNCDAVPKILVGNKCEDIAHRAVAEEDARNLANAIKIQYFETSAKDNINVQQMFDCVTKMVLDAKLKASGAPNRSEGIKLTKKRSTGAKKKCCV</sequence>
<proteinExistence type="predicted"/>